<dbReference type="SUPFAM" id="SSF54909">
    <property type="entry name" value="Dimeric alpha+beta barrel"/>
    <property type="match status" value="1"/>
</dbReference>
<dbReference type="Pfam" id="PF03992">
    <property type="entry name" value="ABM"/>
    <property type="match status" value="1"/>
</dbReference>
<organism evidence="2 3">
    <name type="scientific">Phycisphaera mikurensis (strain NBRC 102666 / KCTC 22515 / FYK2301M01)</name>
    <dbReference type="NCBI Taxonomy" id="1142394"/>
    <lineage>
        <taxon>Bacteria</taxon>
        <taxon>Pseudomonadati</taxon>
        <taxon>Planctomycetota</taxon>
        <taxon>Phycisphaerae</taxon>
        <taxon>Phycisphaerales</taxon>
        <taxon>Phycisphaeraceae</taxon>
        <taxon>Phycisphaera</taxon>
    </lineage>
</organism>
<dbReference type="Proteomes" id="UP000007881">
    <property type="component" value="Chromosome"/>
</dbReference>
<dbReference type="GO" id="GO:0003824">
    <property type="term" value="F:catalytic activity"/>
    <property type="evidence" value="ECO:0007669"/>
    <property type="project" value="TreeGrafter"/>
</dbReference>
<sequence>MTENLLNLSPAARSGVWLIVDFFTDPAREAEAVALFTQHVEDGRHDAGNLAFFVMKDQKEPGRFTSVECWEDEAAIQNHDAQPHHPVFLAELAKLQTREKEVRFLGFVATGDA</sequence>
<dbReference type="RefSeq" id="WP_014437057.1">
    <property type="nucleotide sequence ID" value="NC_017080.1"/>
</dbReference>
<dbReference type="HOGENOM" id="CLU_2131129_0_0_0"/>
<gene>
    <name evidence="2" type="ordered locus">PSMK_16800</name>
</gene>
<dbReference type="OrthoDB" id="9806189at2"/>
<dbReference type="PANTHER" id="PTHR33336:SF15">
    <property type="entry name" value="ABM DOMAIN-CONTAINING PROTEIN"/>
    <property type="match status" value="1"/>
</dbReference>
<dbReference type="Gene3D" id="3.30.70.100">
    <property type="match status" value="1"/>
</dbReference>
<dbReference type="InterPro" id="IPR007138">
    <property type="entry name" value="ABM_dom"/>
</dbReference>
<feature type="domain" description="ABM" evidence="1">
    <location>
        <begin position="16"/>
        <end position="104"/>
    </location>
</feature>
<accession>I0IF01</accession>
<evidence type="ECO:0000313" key="2">
    <source>
        <dbReference type="EMBL" id="BAM03839.1"/>
    </source>
</evidence>
<dbReference type="AlphaFoldDB" id="I0IF01"/>
<evidence type="ECO:0000313" key="3">
    <source>
        <dbReference type="Proteomes" id="UP000007881"/>
    </source>
</evidence>
<dbReference type="PANTHER" id="PTHR33336">
    <property type="entry name" value="QUINOL MONOOXYGENASE YGIN-RELATED"/>
    <property type="match status" value="1"/>
</dbReference>
<reference evidence="2 3" key="1">
    <citation type="submission" date="2012-02" db="EMBL/GenBank/DDBJ databases">
        <title>Complete genome sequence of Phycisphaera mikurensis NBRC 102666.</title>
        <authorList>
            <person name="Ankai A."/>
            <person name="Hosoyama A."/>
            <person name="Terui Y."/>
            <person name="Sekine M."/>
            <person name="Fukai R."/>
            <person name="Kato Y."/>
            <person name="Nakamura S."/>
            <person name="Yamada-Narita S."/>
            <person name="Kawakoshi A."/>
            <person name="Fukunaga Y."/>
            <person name="Yamazaki S."/>
            <person name="Fujita N."/>
        </authorList>
    </citation>
    <scope>NUCLEOTIDE SEQUENCE [LARGE SCALE GENOMIC DNA]</scope>
    <source>
        <strain evidence="3">NBRC 102666 / KCTC 22515 / FYK2301M01</strain>
    </source>
</reference>
<dbReference type="STRING" id="1142394.PSMK_16800"/>
<proteinExistence type="predicted"/>
<dbReference type="InterPro" id="IPR011008">
    <property type="entry name" value="Dimeric_a/b-barrel"/>
</dbReference>
<dbReference type="KEGG" id="phm:PSMK_16800"/>
<dbReference type="InterPro" id="IPR050744">
    <property type="entry name" value="AI-2_Isomerase_LsrG"/>
</dbReference>
<dbReference type="EMBL" id="AP012338">
    <property type="protein sequence ID" value="BAM03839.1"/>
    <property type="molecule type" value="Genomic_DNA"/>
</dbReference>
<dbReference type="PROSITE" id="PS51725">
    <property type="entry name" value="ABM"/>
    <property type="match status" value="1"/>
</dbReference>
<keyword evidence="3" id="KW-1185">Reference proteome</keyword>
<evidence type="ECO:0000259" key="1">
    <source>
        <dbReference type="PROSITE" id="PS51725"/>
    </source>
</evidence>
<dbReference type="eggNOG" id="COG1359">
    <property type="taxonomic scope" value="Bacteria"/>
</dbReference>
<name>I0IF01_PHYMF</name>
<protein>
    <submittedName>
        <fullName evidence="2">Putative oxidoreductase</fullName>
    </submittedName>
</protein>